<dbReference type="Proteomes" id="UP000582974">
    <property type="component" value="Unassembled WGS sequence"/>
</dbReference>
<accession>A0A838AFM2</accession>
<reference evidence="1 2" key="1">
    <citation type="submission" date="2020-07" db="EMBL/GenBank/DDBJ databases">
        <title>Genome of Haloechinothrix sp.</title>
        <authorList>
            <person name="Tang S.-K."/>
            <person name="Yang L."/>
            <person name="Zhu W.-Y."/>
        </authorList>
    </citation>
    <scope>NUCLEOTIDE SEQUENCE [LARGE SCALE GENOMIC DNA]</scope>
    <source>
        <strain evidence="1 2">YIM 98757</strain>
    </source>
</reference>
<gene>
    <name evidence="1" type="ORF">H0B56_20420</name>
</gene>
<keyword evidence="2" id="KW-1185">Reference proteome</keyword>
<organism evidence="1 2">
    <name type="scientific">Haloechinothrix aidingensis</name>
    <dbReference type="NCBI Taxonomy" id="2752311"/>
    <lineage>
        <taxon>Bacteria</taxon>
        <taxon>Bacillati</taxon>
        <taxon>Actinomycetota</taxon>
        <taxon>Actinomycetes</taxon>
        <taxon>Pseudonocardiales</taxon>
        <taxon>Pseudonocardiaceae</taxon>
        <taxon>Haloechinothrix</taxon>
    </lineage>
</organism>
<sequence length="75" mass="8413">MSDSRTTGSAREVLRGWLGDQPSIDSLSDEQAERLHEELRKANRRHAEKLRSVAEESLSHIPALLRPGVRKILGV</sequence>
<protein>
    <submittedName>
        <fullName evidence="1">Uncharacterized protein</fullName>
    </submittedName>
</protein>
<proteinExistence type="predicted"/>
<name>A0A838AFM2_9PSEU</name>
<evidence type="ECO:0000313" key="1">
    <source>
        <dbReference type="EMBL" id="MBA0127918.1"/>
    </source>
</evidence>
<dbReference type="EMBL" id="JACCKD010000009">
    <property type="protein sequence ID" value="MBA0127918.1"/>
    <property type="molecule type" value="Genomic_DNA"/>
</dbReference>
<comment type="caution">
    <text evidence="1">The sequence shown here is derived from an EMBL/GenBank/DDBJ whole genome shotgun (WGS) entry which is preliminary data.</text>
</comment>
<evidence type="ECO:0000313" key="2">
    <source>
        <dbReference type="Proteomes" id="UP000582974"/>
    </source>
</evidence>
<dbReference type="RefSeq" id="WP_180894739.1">
    <property type="nucleotide sequence ID" value="NZ_JACCKD010000009.1"/>
</dbReference>
<dbReference type="AlphaFoldDB" id="A0A838AFM2"/>